<dbReference type="Proteomes" id="UP000234462">
    <property type="component" value="Unassembled WGS sequence"/>
</dbReference>
<sequence>MKPQPIRDVDWTAARDIRRDLESETKSALVAAARRVFSAKGFDAATIGEIAAAADVSRPTFYVYCATKSEMFRIVASRLRDELLEAHHHPREVADDPVLLSRASVEAFIDLFVENIELMDEVAKQALSDPVIAELNDDIVGKPYRRTYRHIMRLHEAGVANPLVEEHYVARLMRTVNLAAAAEIRTRPELRGFYIDQATLAYLAMIGYSGDTSMLSIDPDAERSGEEGGDGTAAEARADSAPPAPAE</sequence>
<dbReference type="PANTHER" id="PTHR30055:SF234">
    <property type="entry name" value="HTH-TYPE TRANSCRIPTIONAL REGULATOR BETI"/>
    <property type="match status" value="1"/>
</dbReference>
<keyword evidence="1" id="KW-0805">Transcription regulation</keyword>
<dbReference type="InterPro" id="IPR050109">
    <property type="entry name" value="HTH-type_TetR-like_transc_reg"/>
</dbReference>
<dbReference type="SUPFAM" id="SSF46689">
    <property type="entry name" value="Homeodomain-like"/>
    <property type="match status" value="1"/>
</dbReference>
<keyword evidence="2 4" id="KW-0238">DNA-binding</keyword>
<dbReference type="InterPro" id="IPR009057">
    <property type="entry name" value="Homeodomain-like_sf"/>
</dbReference>
<accession>A0A2H1L3C5</accession>
<dbReference type="PRINTS" id="PR00455">
    <property type="entry name" value="HTHTETR"/>
</dbReference>
<dbReference type="EMBL" id="FXZM01000004">
    <property type="protein sequence ID" value="SMY11407.1"/>
    <property type="molecule type" value="Genomic_DNA"/>
</dbReference>
<dbReference type="OrthoDB" id="7505659at2"/>
<evidence type="ECO:0000256" key="2">
    <source>
        <dbReference type="ARBA" id="ARBA00023125"/>
    </source>
</evidence>
<dbReference type="AlphaFoldDB" id="A0A2H1L3C5"/>
<evidence type="ECO:0000259" key="6">
    <source>
        <dbReference type="PROSITE" id="PS50977"/>
    </source>
</evidence>
<evidence type="ECO:0000256" key="5">
    <source>
        <dbReference type="SAM" id="MobiDB-lite"/>
    </source>
</evidence>
<evidence type="ECO:0000313" key="7">
    <source>
        <dbReference type="EMBL" id="SMY11407.1"/>
    </source>
</evidence>
<dbReference type="Pfam" id="PF00440">
    <property type="entry name" value="TetR_N"/>
    <property type="match status" value="1"/>
</dbReference>
<feature type="compositionally biased region" description="Low complexity" evidence="5">
    <location>
        <begin position="232"/>
        <end position="241"/>
    </location>
</feature>
<dbReference type="InterPro" id="IPR036271">
    <property type="entry name" value="Tet_transcr_reg_TetR-rel_C_sf"/>
</dbReference>
<feature type="DNA-binding region" description="H-T-H motif" evidence="4">
    <location>
        <begin position="46"/>
        <end position="65"/>
    </location>
</feature>
<gene>
    <name evidence="7" type="ORF">BJEO58_00992</name>
</gene>
<evidence type="ECO:0000256" key="4">
    <source>
        <dbReference type="PROSITE-ProRule" id="PRU00335"/>
    </source>
</evidence>
<dbReference type="PROSITE" id="PS50977">
    <property type="entry name" value="HTH_TETR_2"/>
    <property type="match status" value="1"/>
</dbReference>
<evidence type="ECO:0000256" key="3">
    <source>
        <dbReference type="ARBA" id="ARBA00023163"/>
    </source>
</evidence>
<feature type="region of interest" description="Disordered" evidence="5">
    <location>
        <begin position="216"/>
        <end position="247"/>
    </location>
</feature>
<evidence type="ECO:0000256" key="1">
    <source>
        <dbReference type="ARBA" id="ARBA00023015"/>
    </source>
</evidence>
<keyword evidence="8" id="KW-1185">Reference proteome</keyword>
<proteinExistence type="predicted"/>
<name>A0A2H1L3C5_9MICO</name>
<dbReference type="Gene3D" id="1.10.10.60">
    <property type="entry name" value="Homeodomain-like"/>
    <property type="match status" value="1"/>
</dbReference>
<reference evidence="8" key="1">
    <citation type="submission" date="2017-03" db="EMBL/GenBank/DDBJ databases">
        <authorList>
            <person name="Monnet C."/>
        </authorList>
    </citation>
    <scope>NUCLEOTIDE SEQUENCE [LARGE SCALE GENOMIC DNA]</scope>
    <source>
        <strain evidence="8">SJ5-8</strain>
    </source>
</reference>
<feature type="domain" description="HTH tetR-type" evidence="6">
    <location>
        <begin position="23"/>
        <end position="83"/>
    </location>
</feature>
<dbReference type="GO" id="GO:0000976">
    <property type="term" value="F:transcription cis-regulatory region binding"/>
    <property type="evidence" value="ECO:0007669"/>
    <property type="project" value="TreeGrafter"/>
</dbReference>
<dbReference type="RefSeq" id="WP_101588275.1">
    <property type="nucleotide sequence ID" value="NZ_FXZM01000004.1"/>
</dbReference>
<organism evidence="7 8">
    <name type="scientific">Brevibacterium jeotgali</name>
    <dbReference type="NCBI Taxonomy" id="1262550"/>
    <lineage>
        <taxon>Bacteria</taxon>
        <taxon>Bacillati</taxon>
        <taxon>Actinomycetota</taxon>
        <taxon>Actinomycetes</taxon>
        <taxon>Micrococcales</taxon>
        <taxon>Brevibacteriaceae</taxon>
        <taxon>Brevibacterium</taxon>
    </lineage>
</organism>
<dbReference type="SUPFAM" id="SSF48498">
    <property type="entry name" value="Tetracyclin repressor-like, C-terminal domain"/>
    <property type="match status" value="1"/>
</dbReference>
<dbReference type="PANTHER" id="PTHR30055">
    <property type="entry name" value="HTH-TYPE TRANSCRIPTIONAL REGULATOR RUTR"/>
    <property type="match status" value="1"/>
</dbReference>
<evidence type="ECO:0000313" key="8">
    <source>
        <dbReference type="Proteomes" id="UP000234462"/>
    </source>
</evidence>
<dbReference type="Gene3D" id="1.10.357.10">
    <property type="entry name" value="Tetracycline Repressor, domain 2"/>
    <property type="match status" value="1"/>
</dbReference>
<protein>
    <submittedName>
        <fullName evidence="7">Transcriptional regulator, TetR family</fullName>
    </submittedName>
</protein>
<keyword evidence="3" id="KW-0804">Transcription</keyword>
<dbReference type="GO" id="GO:0003700">
    <property type="term" value="F:DNA-binding transcription factor activity"/>
    <property type="evidence" value="ECO:0007669"/>
    <property type="project" value="TreeGrafter"/>
</dbReference>
<dbReference type="InterPro" id="IPR001647">
    <property type="entry name" value="HTH_TetR"/>
</dbReference>